<evidence type="ECO:0000313" key="3">
    <source>
        <dbReference type="Proteomes" id="UP001224674"/>
    </source>
</evidence>
<sequence length="136" mass="15668">MSDGLEWVRLDTRIPRNKTMLGLLSEQNGYRAAAVYMFSLAYCGENNTYGHISTSALPFIHSTRREAKLLAKHRLWKVVQGGWQVTNWDTYQPTKEYVEQLSEKRRAAANKRWEKQKHKTPSGAVDLNARRSKNTG</sequence>
<protein>
    <submittedName>
        <fullName evidence="2">Uncharacterized protein</fullName>
    </submittedName>
</protein>
<name>A0AAJ6AI32_9MICC</name>
<proteinExistence type="predicted"/>
<dbReference type="EMBL" id="CP122566">
    <property type="protein sequence ID" value="WGH93858.1"/>
    <property type="molecule type" value="Genomic_DNA"/>
</dbReference>
<evidence type="ECO:0000256" key="1">
    <source>
        <dbReference type="SAM" id="MobiDB-lite"/>
    </source>
</evidence>
<gene>
    <name evidence="2" type="ORF">QDX21_03405</name>
</gene>
<keyword evidence="3" id="KW-1185">Reference proteome</keyword>
<evidence type="ECO:0000313" key="2">
    <source>
        <dbReference type="EMBL" id="WGH93858.1"/>
    </source>
</evidence>
<reference evidence="2 3" key="1">
    <citation type="submission" date="2023-03" db="EMBL/GenBank/DDBJ databases">
        <title>Complete genome sequences of several Auritidibacter ignavus strains isolated from ear infections.</title>
        <authorList>
            <person name="Baehr T."/>
            <person name="Baumhoegger A.M."/>
        </authorList>
    </citation>
    <scope>NUCLEOTIDE SEQUENCE [LARGE SCALE GENOMIC DNA]</scope>
    <source>
        <strain evidence="2 3">BABAE-6</strain>
    </source>
</reference>
<feature type="region of interest" description="Disordered" evidence="1">
    <location>
        <begin position="108"/>
        <end position="136"/>
    </location>
</feature>
<organism evidence="2 3">
    <name type="scientific">Auritidibacter ignavus</name>
    <dbReference type="NCBI Taxonomy" id="678932"/>
    <lineage>
        <taxon>Bacteria</taxon>
        <taxon>Bacillati</taxon>
        <taxon>Actinomycetota</taxon>
        <taxon>Actinomycetes</taxon>
        <taxon>Micrococcales</taxon>
        <taxon>Micrococcaceae</taxon>
        <taxon>Auritidibacter</taxon>
    </lineage>
</organism>
<accession>A0AAJ6AI32</accession>
<dbReference type="AlphaFoldDB" id="A0AAJ6AI32"/>
<dbReference type="Proteomes" id="UP001224674">
    <property type="component" value="Chromosome"/>
</dbReference>
<dbReference type="RefSeq" id="WP_279675142.1">
    <property type="nucleotide sequence ID" value="NZ_CP122566.1"/>
</dbReference>